<accession>A0A8H3R120</accession>
<dbReference type="Pfam" id="PF00702">
    <property type="entry name" value="Hydrolase"/>
    <property type="match status" value="1"/>
</dbReference>
<dbReference type="InterPro" id="IPR036412">
    <property type="entry name" value="HAD-like_sf"/>
</dbReference>
<evidence type="ECO:0000256" key="7">
    <source>
        <dbReference type="ARBA" id="ARBA00022448"/>
    </source>
</evidence>
<dbReference type="GO" id="GO:0000290">
    <property type="term" value="P:deadenylation-dependent decapping of nuclear-transcribed mRNA"/>
    <property type="evidence" value="ECO:0007669"/>
    <property type="project" value="InterPro"/>
</dbReference>
<evidence type="ECO:0000256" key="10">
    <source>
        <dbReference type="ARBA" id="ARBA00022741"/>
    </source>
</evidence>
<comment type="subcellular location">
    <subcellularLocation>
        <location evidence="2">Endomembrane system</location>
        <topology evidence="2">Multi-pass membrane protein</topology>
    </subcellularLocation>
    <subcellularLocation>
        <location evidence="23">Membrane</location>
    </subcellularLocation>
    <subcellularLocation>
        <location evidence="1">Nucleus</location>
    </subcellularLocation>
</comment>
<evidence type="ECO:0000256" key="3">
    <source>
        <dbReference type="ARBA" id="ARBA00010208"/>
    </source>
</evidence>
<dbReference type="OrthoDB" id="432719at2759"/>
<evidence type="ECO:0000256" key="21">
    <source>
        <dbReference type="ARBA" id="ARBA00030609"/>
    </source>
</evidence>
<dbReference type="FunFam" id="3.30.428.10:FF:000006">
    <property type="entry name" value="m7GpppX diphosphatase"/>
    <property type="match status" value="1"/>
</dbReference>
<dbReference type="InterPro" id="IPR011145">
    <property type="entry name" value="Scavenger_mRNA_decap_enz_N"/>
</dbReference>
<dbReference type="EC" id="7.2.2.8" evidence="4"/>
<keyword evidence="19" id="KW-0539">Nucleus</keyword>
<dbReference type="PANTHER" id="PTHR43520">
    <property type="entry name" value="ATP7, ISOFORM B"/>
    <property type="match status" value="1"/>
</dbReference>
<comment type="caution">
    <text evidence="25">The sequence shown here is derived from an EMBL/GenBank/DDBJ whole genome shotgun (WGS) entry which is preliminary data.</text>
</comment>
<keyword evidence="13 23" id="KW-0067">ATP-binding</keyword>
<dbReference type="PANTHER" id="PTHR43520:SF8">
    <property type="entry name" value="P-TYPE CU(+) TRANSPORTER"/>
    <property type="match status" value="1"/>
</dbReference>
<keyword evidence="11" id="KW-0187">Copper transport</keyword>
<dbReference type="InterPro" id="IPR001757">
    <property type="entry name" value="P_typ_ATPase"/>
</dbReference>
<feature type="transmembrane region" description="Helical" evidence="23">
    <location>
        <begin position="176"/>
        <end position="197"/>
    </location>
</feature>
<dbReference type="PRINTS" id="PR00943">
    <property type="entry name" value="CUATPASE"/>
</dbReference>
<evidence type="ECO:0000256" key="12">
    <source>
        <dbReference type="ARBA" id="ARBA00022801"/>
    </source>
</evidence>
<dbReference type="GO" id="GO:0140581">
    <property type="term" value="F:P-type monovalent copper transporter activity"/>
    <property type="evidence" value="ECO:0007669"/>
    <property type="project" value="UniProtKB-EC"/>
</dbReference>
<dbReference type="Gene3D" id="2.70.150.10">
    <property type="entry name" value="Calcium-transporting ATPase, cytoplasmic transduction domain A"/>
    <property type="match status" value="1"/>
</dbReference>
<evidence type="ECO:0000256" key="17">
    <source>
        <dbReference type="ARBA" id="ARBA00023065"/>
    </source>
</evidence>
<dbReference type="Pfam" id="PF00403">
    <property type="entry name" value="HMA"/>
    <property type="match status" value="1"/>
</dbReference>
<evidence type="ECO:0000256" key="13">
    <source>
        <dbReference type="ARBA" id="ARBA00022840"/>
    </source>
</evidence>
<feature type="transmembrane region" description="Helical" evidence="23">
    <location>
        <begin position="769"/>
        <end position="790"/>
    </location>
</feature>
<dbReference type="Pfam" id="PF05652">
    <property type="entry name" value="DcpS"/>
    <property type="match status" value="1"/>
</dbReference>
<feature type="transmembrane region" description="Helical" evidence="23">
    <location>
        <begin position="434"/>
        <end position="455"/>
    </location>
</feature>
<dbReference type="SUPFAM" id="SSF81665">
    <property type="entry name" value="Calcium ATPase, transmembrane domain M"/>
    <property type="match status" value="1"/>
</dbReference>
<dbReference type="GO" id="GO:0005524">
    <property type="term" value="F:ATP binding"/>
    <property type="evidence" value="ECO:0007669"/>
    <property type="project" value="UniProtKB-UniRule"/>
</dbReference>
<keyword evidence="12" id="KW-0378">Hydrolase</keyword>
<feature type="transmembrane region" description="Helical" evidence="23">
    <location>
        <begin position="246"/>
        <end position="265"/>
    </location>
</feature>
<dbReference type="Gene3D" id="3.40.50.1000">
    <property type="entry name" value="HAD superfamily/HAD-like"/>
    <property type="match status" value="1"/>
</dbReference>
<evidence type="ECO:0000259" key="24">
    <source>
        <dbReference type="PROSITE" id="PS50846"/>
    </source>
</evidence>
<dbReference type="InterPro" id="IPR023299">
    <property type="entry name" value="ATPase_P-typ_cyto_dom_N"/>
</dbReference>
<dbReference type="PROSITE" id="PS50846">
    <property type="entry name" value="HMA_2"/>
    <property type="match status" value="1"/>
</dbReference>
<dbReference type="InterPro" id="IPR008594">
    <property type="entry name" value="DcpS/DCS2"/>
</dbReference>
<evidence type="ECO:0000256" key="5">
    <source>
        <dbReference type="ARBA" id="ARBA00012520"/>
    </source>
</evidence>
<dbReference type="SUPFAM" id="SSF55008">
    <property type="entry name" value="HMA, heavy metal-associated domain"/>
    <property type="match status" value="1"/>
</dbReference>
<dbReference type="GO" id="GO:0055070">
    <property type="term" value="P:copper ion homeostasis"/>
    <property type="evidence" value="ECO:0007669"/>
    <property type="project" value="TreeGrafter"/>
</dbReference>
<keyword evidence="9 23" id="KW-0479">Metal-binding</keyword>
<dbReference type="InterPro" id="IPR036163">
    <property type="entry name" value="HMA_dom_sf"/>
</dbReference>
<keyword evidence="16" id="KW-0186">Copper</keyword>
<evidence type="ECO:0000256" key="15">
    <source>
        <dbReference type="ARBA" id="ARBA00022989"/>
    </source>
</evidence>
<dbReference type="Proteomes" id="UP000615446">
    <property type="component" value="Unassembled WGS sequence"/>
</dbReference>
<comment type="similarity">
    <text evidence="3">Belongs to the HIT family.</text>
</comment>
<dbReference type="Pfam" id="PF00122">
    <property type="entry name" value="E1-E2_ATPase"/>
    <property type="match status" value="1"/>
</dbReference>
<evidence type="ECO:0000256" key="14">
    <source>
        <dbReference type="ARBA" id="ARBA00022967"/>
    </source>
</evidence>
<keyword evidence="15 23" id="KW-1133">Transmembrane helix</keyword>
<evidence type="ECO:0000256" key="9">
    <source>
        <dbReference type="ARBA" id="ARBA00022723"/>
    </source>
</evidence>
<reference evidence="25" key="1">
    <citation type="submission" date="2019-10" db="EMBL/GenBank/DDBJ databases">
        <title>Conservation and host-specific expression of non-tandemly repeated heterogenous ribosome RNA gene in arbuscular mycorrhizal fungi.</title>
        <authorList>
            <person name="Maeda T."/>
            <person name="Kobayashi Y."/>
            <person name="Nakagawa T."/>
            <person name="Ezawa T."/>
            <person name="Yamaguchi K."/>
            <person name="Bino T."/>
            <person name="Nishimoto Y."/>
            <person name="Shigenobu S."/>
            <person name="Kawaguchi M."/>
        </authorList>
    </citation>
    <scope>NUCLEOTIDE SEQUENCE</scope>
    <source>
        <strain evidence="25">HR1</strain>
    </source>
</reference>
<evidence type="ECO:0000256" key="2">
    <source>
        <dbReference type="ARBA" id="ARBA00004127"/>
    </source>
</evidence>
<dbReference type="FunFam" id="3.40.50.1000:FF:000144">
    <property type="entry name" value="copper-transporting ATPase 1 isoform X2"/>
    <property type="match status" value="1"/>
</dbReference>
<dbReference type="PRINTS" id="PR00942">
    <property type="entry name" value="CUATPASEI"/>
</dbReference>
<dbReference type="InterPro" id="IPR023298">
    <property type="entry name" value="ATPase_P-typ_TM_dom_sf"/>
</dbReference>
<dbReference type="GO" id="GO:0005634">
    <property type="term" value="C:nucleus"/>
    <property type="evidence" value="ECO:0007669"/>
    <property type="project" value="UniProtKB-SubCell"/>
</dbReference>
<keyword evidence="18 23" id="KW-0472">Membrane</keyword>
<dbReference type="InterPro" id="IPR008250">
    <property type="entry name" value="ATPase_P-typ_transduc_dom_A_sf"/>
</dbReference>
<dbReference type="InterPro" id="IPR006121">
    <property type="entry name" value="HMA_dom"/>
</dbReference>
<organism evidence="25 26">
    <name type="scientific">Rhizophagus clarus</name>
    <dbReference type="NCBI Taxonomy" id="94130"/>
    <lineage>
        <taxon>Eukaryota</taxon>
        <taxon>Fungi</taxon>
        <taxon>Fungi incertae sedis</taxon>
        <taxon>Mucoromycota</taxon>
        <taxon>Glomeromycotina</taxon>
        <taxon>Glomeromycetes</taxon>
        <taxon>Glomerales</taxon>
        <taxon>Glomeraceae</taxon>
        <taxon>Rhizophagus</taxon>
    </lineage>
</organism>
<evidence type="ECO:0000256" key="16">
    <source>
        <dbReference type="ARBA" id="ARBA00023008"/>
    </source>
</evidence>
<dbReference type="InterPro" id="IPR023214">
    <property type="entry name" value="HAD_sf"/>
</dbReference>
<dbReference type="InterPro" id="IPR027256">
    <property type="entry name" value="P-typ_ATPase_IB"/>
</dbReference>
<dbReference type="NCBIfam" id="TIGR01494">
    <property type="entry name" value="ATPase_P-type"/>
    <property type="match status" value="2"/>
</dbReference>
<dbReference type="InterPro" id="IPR059000">
    <property type="entry name" value="ATPase_P-type_domA"/>
</dbReference>
<dbReference type="SUPFAM" id="SSF56784">
    <property type="entry name" value="HAD-like"/>
    <property type="match status" value="1"/>
</dbReference>
<dbReference type="SUPFAM" id="SSF81653">
    <property type="entry name" value="Calcium ATPase, transduction domain A"/>
    <property type="match status" value="1"/>
</dbReference>
<evidence type="ECO:0000256" key="20">
    <source>
        <dbReference type="ARBA" id="ARBA00029885"/>
    </source>
</evidence>
<evidence type="ECO:0000313" key="26">
    <source>
        <dbReference type="Proteomes" id="UP000615446"/>
    </source>
</evidence>
<feature type="transmembrane region" description="Helical" evidence="23">
    <location>
        <begin position="796"/>
        <end position="816"/>
    </location>
</feature>
<dbReference type="GO" id="GO:0016020">
    <property type="term" value="C:membrane"/>
    <property type="evidence" value="ECO:0007669"/>
    <property type="project" value="UniProtKB-SubCell"/>
</dbReference>
<dbReference type="GO" id="GO:0005507">
    <property type="term" value="F:copper ion binding"/>
    <property type="evidence" value="ECO:0007669"/>
    <property type="project" value="TreeGrafter"/>
</dbReference>
<proteinExistence type="inferred from homology"/>
<evidence type="ECO:0000256" key="22">
    <source>
        <dbReference type="ARBA" id="ARBA00048222"/>
    </source>
</evidence>
<evidence type="ECO:0000256" key="6">
    <source>
        <dbReference type="ARBA" id="ARBA00015636"/>
    </source>
</evidence>
<dbReference type="PRINTS" id="PR00119">
    <property type="entry name" value="CATATPASE"/>
</dbReference>
<dbReference type="FunFam" id="2.70.150.10:FF:000002">
    <property type="entry name" value="Copper-transporting ATPase 1, putative"/>
    <property type="match status" value="1"/>
</dbReference>
<dbReference type="GO" id="GO:0000340">
    <property type="term" value="F:RNA 7-methylguanosine cap binding"/>
    <property type="evidence" value="ECO:0007669"/>
    <property type="project" value="UniProtKB-ARBA"/>
</dbReference>
<keyword evidence="8 23" id="KW-0812">Transmembrane</keyword>
<gene>
    <name evidence="25" type="ORF">RCL2_002600200</name>
</gene>
<dbReference type="InterPro" id="IPR036265">
    <property type="entry name" value="HIT-like_sf"/>
</dbReference>
<evidence type="ECO:0000256" key="23">
    <source>
        <dbReference type="RuleBase" id="RU362081"/>
    </source>
</evidence>
<dbReference type="SUPFAM" id="SSF102860">
    <property type="entry name" value="mRNA decapping enzyme DcpS N-terminal domain"/>
    <property type="match status" value="1"/>
</dbReference>
<feature type="transmembrane region" description="Helical" evidence="23">
    <location>
        <begin position="218"/>
        <end position="240"/>
    </location>
</feature>
<dbReference type="NCBIfam" id="TIGR01525">
    <property type="entry name" value="ATPase-IB_hvy"/>
    <property type="match status" value="1"/>
</dbReference>
<dbReference type="EMBL" id="BLAL01000281">
    <property type="protein sequence ID" value="GES99498.1"/>
    <property type="molecule type" value="Genomic_DNA"/>
</dbReference>
<dbReference type="Gene3D" id="3.30.428.10">
    <property type="entry name" value="HIT-like"/>
    <property type="match status" value="1"/>
</dbReference>
<comment type="catalytic activity">
    <reaction evidence="22">
        <text>a 5'-end (N(7)-methyl 5'-triphosphoguanosine)-ribonucleoside in mRNA + H2O = N(7)-methyl-GMP + a 5'-end diphospho-ribonucleoside in mRNA + 2 H(+)</text>
        <dbReference type="Rhea" id="RHEA:65388"/>
        <dbReference type="Rhea" id="RHEA-COMP:17165"/>
        <dbReference type="Rhea" id="RHEA-COMP:17167"/>
        <dbReference type="ChEBI" id="CHEBI:15377"/>
        <dbReference type="ChEBI" id="CHEBI:15378"/>
        <dbReference type="ChEBI" id="CHEBI:58285"/>
        <dbReference type="ChEBI" id="CHEBI:156461"/>
        <dbReference type="ChEBI" id="CHEBI:167616"/>
        <dbReference type="EC" id="3.6.1.59"/>
    </reaction>
</comment>
<dbReference type="EC" id="3.6.1.59" evidence="5"/>
<sequence>MRYINNIETLYIKDDDEISLLSTDTEFSFFATSNHTSTSTTSPNSPISIITHGINVQMDNIELHIFKLNDPSIINMIEKQLCKVNGIENVEINFATGNALIKYDKNLLGIRDIIEKVECLGLKCKLINNVKLTQLEYFTKRKSILKWKNSFFYSLSFTIPIIIISLIQNIVDVELFHGLFIGDLISLLLSIPVQFGFGKNFYIKSFKELKHGKFTTDILIIITSLFLFIISCISMIYSIFNSSHPLAMFDISTMLITFLMLNRYLENLIKRKSLESITKLLSLIPETTTILYINSITGDVTGKKIIPTECLQVGDIIKITPGIIIPSDGKVVSGSSDIDESIITGKNINNKIGRNVCCGDDVFAGTINGSGSFEMQIIRAGNDTILSQIIKSVKEAQTNKAPIQLFVDKFITYFIPIILLLGIISFILWKESSISIMIIACPCVLSLSGSITVMIGTEIGAQNGMLIKGGRIFEVGSKITEVVFNKTGILTQGKFDVAHYELNLSEITPETFFTIIEAAESSSEHPIGKAIVEFSKQLLNSNENEYDIDINNFESMTGYGIKCDVLLNTADHFSSYATSKIYNVLIGNLEFISQLYQIEIPQSALLIKEEQELLGRTTIFVAINDSFMGSLFLSDLIKPESKLTVVALKSMGLKVSMVTADQKLTAQSIASKCGIDVVYSQLSSKGKLNIIQSLQLSNEIVAMVGNIDDLNDSLALSKADISISLSSLTTDYNMDYSADVTLMNGNLLIDIISLLDLLRKLFNRMKYHFIYICLYSLLSLPVNILLLSLGIYLNPIFAVVFIYLFSLPVFFSNLLLKSWEKPLWKMSSQVNDDTKIRRVPTNEELKEFEFIQVLNEDPRTKTANILGKLKSSSEEPKDAILLLEKSHFGNQELPILSKERILQWIATDNNDIYHWYNGLLTKDEKFPDFKVTLIWPATETHIRKYSFQPRFLIRETPHIYETIVKPYIESIPPNRIQWVYNILSKKSESERILLEVEEESTGFILLPDMKWDTVTLENLYLIAIVHRRDIRCIRDLNDSHLPLLKNLRRQILQFVPQKYSGIRSDELRLFVHHLPSYYHFHVHVTHLRNDTIAGGIAIAKAYLLDDIIENLEKFAQDYYKKVTLTYILGENDPLFPQMNDIGARVTVDV</sequence>
<evidence type="ECO:0000256" key="1">
    <source>
        <dbReference type="ARBA" id="ARBA00004123"/>
    </source>
</evidence>
<keyword evidence="14" id="KW-1278">Translocase</keyword>
<keyword evidence="7" id="KW-0813">Transport</keyword>
<evidence type="ECO:0000256" key="11">
    <source>
        <dbReference type="ARBA" id="ARBA00022796"/>
    </source>
</evidence>
<dbReference type="GO" id="GO:0140932">
    <property type="term" value="F:5'-(N(7)-methyl 5'-triphosphoguanosine)-[mRNA] diphosphatase activity"/>
    <property type="evidence" value="ECO:0007669"/>
    <property type="project" value="UniProtKB-EC"/>
</dbReference>
<dbReference type="SUPFAM" id="SSF54197">
    <property type="entry name" value="HIT-like"/>
    <property type="match status" value="1"/>
</dbReference>
<evidence type="ECO:0000256" key="18">
    <source>
        <dbReference type="ARBA" id="ARBA00023136"/>
    </source>
</evidence>
<feature type="domain" description="HMA" evidence="24">
    <location>
        <begin position="59"/>
        <end position="125"/>
    </location>
</feature>
<keyword evidence="10 23" id="KW-0547">Nucleotide-binding</keyword>
<evidence type="ECO:0000256" key="8">
    <source>
        <dbReference type="ARBA" id="ARBA00022692"/>
    </source>
</evidence>
<dbReference type="Pfam" id="PF11969">
    <property type="entry name" value="DcpS_C"/>
    <property type="match status" value="1"/>
</dbReference>
<dbReference type="GO" id="GO:0043682">
    <property type="term" value="F:P-type divalent copper transporter activity"/>
    <property type="evidence" value="ECO:0007669"/>
    <property type="project" value="TreeGrafter"/>
</dbReference>
<evidence type="ECO:0000256" key="4">
    <source>
        <dbReference type="ARBA" id="ARBA00012517"/>
    </source>
</evidence>
<dbReference type="AlphaFoldDB" id="A0A8H3R120"/>
<comment type="similarity">
    <text evidence="23">Belongs to the cation transport ATPase (P-type) (TC 3.A.3) family. Type IB subfamily.</text>
</comment>
<dbReference type="Gene3D" id="3.30.200.40">
    <property type="entry name" value="Scavenger mRNA decapping enzyme, N-terminal domain"/>
    <property type="match status" value="1"/>
</dbReference>
<dbReference type="GO" id="GO:0012505">
    <property type="term" value="C:endomembrane system"/>
    <property type="evidence" value="ECO:0007669"/>
    <property type="project" value="UniProtKB-SubCell"/>
</dbReference>
<name>A0A8H3R120_9GLOM</name>
<evidence type="ECO:0000313" key="25">
    <source>
        <dbReference type="EMBL" id="GES99498.1"/>
    </source>
</evidence>
<dbReference type="CDD" id="cd00371">
    <property type="entry name" value="HMA"/>
    <property type="match status" value="1"/>
</dbReference>
<feature type="transmembrane region" description="Helical" evidence="23">
    <location>
        <begin position="150"/>
        <end position="170"/>
    </location>
</feature>
<dbReference type="Gene3D" id="3.30.70.100">
    <property type="match status" value="1"/>
</dbReference>
<dbReference type="GO" id="GO:0016887">
    <property type="term" value="F:ATP hydrolysis activity"/>
    <property type="evidence" value="ECO:0007669"/>
    <property type="project" value="InterPro"/>
</dbReference>
<protein>
    <recommendedName>
        <fullName evidence="6">m7GpppX diphosphatase</fullName>
        <ecNumber evidence="5">3.6.1.59</ecNumber>
        <ecNumber evidence="4">7.2.2.8</ecNumber>
    </recommendedName>
    <alternativeName>
        <fullName evidence="21">Decapping scavenger enzyme</fullName>
    </alternativeName>
    <alternativeName>
        <fullName evidence="20">Scavenger mRNA-decapping enzyme DcpS</fullName>
    </alternativeName>
</protein>
<evidence type="ECO:0000256" key="19">
    <source>
        <dbReference type="ARBA" id="ARBA00023242"/>
    </source>
</evidence>
<keyword evidence="17" id="KW-0406">Ion transport</keyword>
<dbReference type="Gene3D" id="3.40.1110.10">
    <property type="entry name" value="Calcium-transporting ATPase, cytoplasmic domain N"/>
    <property type="match status" value="2"/>
</dbReference>
<feature type="transmembrane region" description="Helical" evidence="23">
    <location>
        <begin position="410"/>
        <end position="428"/>
    </location>
</feature>